<dbReference type="GO" id="GO:0000287">
    <property type="term" value="F:magnesium ion binding"/>
    <property type="evidence" value="ECO:0007669"/>
    <property type="project" value="InterPro"/>
</dbReference>
<comment type="subunit">
    <text evidence="3">Homotetramer.</text>
</comment>
<reference evidence="14 16" key="2">
    <citation type="journal article" date="2018" name="Plant J.">
        <title>The Physcomitrella patens chromosome-scale assembly reveals moss genome structure and evolution.</title>
        <authorList>
            <person name="Lang D."/>
            <person name="Ullrich K.K."/>
            <person name="Murat F."/>
            <person name="Fuchs J."/>
            <person name="Jenkins J."/>
            <person name="Haas F.B."/>
            <person name="Piednoel M."/>
            <person name="Gundlach H."/>
            <person name="Van Bel M."/>
            <person name="Meyberg R."/>
            <person name="Vives C."/>
            <person name="Morata J."/>
            <person name="Symeonidi A."/>
            <person name="Hiss M."/>
            <person name="Muchero W."/>
            <person name="Kamisugi Y."/>
            <person name="Saleh O."/>
            <person name="Blanc G."/>
            <person name="Decker E.L."/>
            <person name="van Gessel N."/>
            <person name="Grimwood J."/>
            <person name="Hayes R.D."/>
            <person name="Graham S.W."/>
            <person name="Gunter L.E."/>
            <person name="McDaniel S.F."/>
            <person name="Hoernstein S.N.W."/>
            <person name="Larsson A."/>
            <person name="Li F.W."/>
            <person name="Perroud P.F."/>
            <person name="Phillips J."/>
            <person name="Ranjan P."/>
            <person name="Rokshar D.S."/>
            <person name="Rothfels C.J."/>
            <person name="Schneider L."/>
            <person name="Shu S."/>
            <person name="Stevenson D.W."/>
            <person name="Thummler F."/>
            <person name="Tillich M."/>
            <person name="Villarreal Aguilar J.C."/>
            <person name="Widiez T."/>
            <person name="Wong G.K."/>
            <person name="Wymore A."/>
            <person name="Zhang Y."/>
            <person name="Zimmer A.D."/>
            <person name="Quatrano R.S."/>
            <person name="Mayer K.F.X."/>
            <person name="Goodstein D."/>
            <person name="Casacuberta J.M."/>
            <person name="Vandepoele K."/>
            <person name="Reski R."/>
            <person name="Cuming A.C."/>
            <person name="Tuskan G.A."/>
            <person name="Maumus F."/>
            <person name="Salse J."/>
            <person name="Schmutz J."/>
            <person name="Rensing S.A."/>
        </authorList>
    </citation>
    <scope>NUCLEOTIDE SEQUENCE [LARGE SCALE GENOMIC DNA]</scope>
    <source>
        <strain evidence="15 16">cv. Gransden 2004</strain>
    </source>
</reference>
<protein>
    <recommendedName>
        <fullName evidence="5">IMP-specific 5'-nucleotidase 1</fullName>
        <ecNumber evidence="4">3.1.3.99</ecNumber>
    </recommendedName>
</protein>
<keyword evidence="9" id="KW-0067">ATP-binding</keyword>
<proteinExistence type="inferred from homology"/>
<keyword evidence="11" id="KW-0546">Nucleotide metabolism</keyword>
<dbReference type="Proteomes" id="UP000006727">
    <property type="component" value="Chromosome 10"/>
</dbReference>
<comment type="catalytic activity">
    <reaction evidence="12">
        <text>IMP + H2O = inosine + phosphate</text>
        <dbReference type="Rhea" id="RHEA:27718"/>
        <dbReference type="ChEBI" id="CHEBI:15377"/>
        <dbReference type="ChEBI" id="CHEBI:17596"/>
        <dbReference type="ChEBI" id="CHEBI:43474"/>
        <dbReference type="ChEBI" id="CHEBI:58053"/>
        <dbReference type="EC" id="3.1.3.99"/>
    </reaction>
</comment>
<evidence type="ECO:0000256" key="8">
    <source>
        <dbReference type="ARBA" id="ARBA00022801"/>
    </source>
</evidence>
<dbReference type="EC" id="3.1.3.99" evidence="4"/>
<keyword evidence="8" id="KW-0378">Hydrolase</keyword>
<evidence type="ECO:0000256" key="4">
    <source>
        <dbReference type="ARBA" id="ARBA00012894"/>
    </source>
</evidence>
<dbReference type="GO" id="GO:0006190">
    <property type="term" value="P:inosine salvage"/>
    <property type="evidence" value="ECO:0000318"/>
    <property type="project" value="GO_Central"/>
</dbReference>
<reference evidence="15" key="3">
    <citation type="submission" date="2020-12" db="UniProtKB">
        <authorList>
            <consortium name="EnsemblPlants"/>
        </authorList>
    </citation>
    <scope>IDENTIFICATION</scope>
</reference>
<feature type="compositionally biased region" description="Polar residues" evidence="13">
    <location>
        <begin position="123"/>
        <end position="134"/>
    </location>
</feature>
<evidence type="ECO:0000256" key="6">
    <source>
        <dbReference type="ARBA" id="ARBA00022723"/>
    </source>
</evidence>
<accession>A0A2K1JYN2</accession>
<dbReference type="EnsemblPlants" id="Pp3c10_11680V3.2">
    <property type="protein sequence ID" value="PAC:32899778.CDS.1"/>
    <property type="gene ID" value="Pp3c10_11680"/>
</dbReference>
<evidence type="ECO:0000313" key="15">
    <source>
        <dbReference type="EnsemblPlants" id="PAC:32899777.CDS.1"/>
    </source>
</evidence>
<dbReference type="GO" id="GO:0071590">
    <property type="term" value="P:nicotinamide riboside biosynthetic process"/>
    <property type="evidence" value="ECO:0000318"/>
    <property type="project" value="GO_Central"/>
</dbReference>
<evidence type="ECO:0000256" key="13">
    <source>
        <dbReference type="SAM" id="MobiDB-lite"/>
    </source>
</evidence>
<gene>
    <name evidence="14" type="ORF">PHYPA_013756</name>
</gene>
<dbReference type="GO" id="GO:0005524">
    <property type="term" value="F:ATP binding"/>
    <property type="evidence" value="ECO:0007669"/>
    <property type="project" value="UniProtKB-KW"/>
</dbReference>
<evidence type="ECO:0000256" key="2">
    <source>
        <dbReference type="ARBA" id="ARBA00005307"/>
    </source>
</evidence>
<dbReference type="PANTHER" id="PTHR28213:SF1">
    <property type="entry name" value="IMP-SPECIFIC 5'-NUCLEOTIDASE 1"/>
    <property type="match status" value="1"/>
</dbReference>
<dbReference type="InterPro" id="IPR036412">
    <property type="entry name" value="HAD-like_sf"/>
</dbReference>
<dbReference type="EMBL" id="ABEU02000010">
    <property type="protein sequence ID" value="PNR46636.1"/>
    <property type="molecule type" value="Genomic_DNA"/>
</dbReference>
<dbReference type="SUPFAM" id="SSF56784">
    <property type="entry name" value="HAD-like"/>
    <property type="match status" value="1"/>
</dbReference>
<dbReference type="PaxDb" id="3218-PP1S120_33V6.1"/>
<evidence type="ECO:0000256" key="1">
    <source>
        <dbReference type="ARBA" id="ARBA00001946"/>
    </source>
</evidence>
<dbReference type="GO" id="GO:0071592">
    <property type="term" value="P:nicotinic acid riboside biosynthetic process"/>
    <property type="evidence" value="ECO:0000318"/>
    <property type="project" value="GO_Central"/>
</dbReference>
<sequence length="602" mass="66111">MAPPASVGGLSPLAQTWGQGVLPSQLGGHTNSGNIFSTRAAEGPGRGLTKALDGSALIYSYLSLPALACGRTLGGMSETRCVSKALKLSFLLHCSVVAERPTSEKRYAVVATHENGGLELSEDSQSQATSSDMKQITERVLVNPDSGRSGNREGEFVESEAPSTEVKSGGASENVEKNGSISKTFVLPSDVGVGAKIPQADSKGGMRWNMLLSTEALEDAHLNRASSVTDAHVLRRKGRLKEQDGLIEFIISMHSTHSSFQVMEKLERWVREHVEDPKRSTLSRLIPTLGRCYTPLPLVRAFYEYDEFASLSRRRYVPPNFAELRHVLNIAQVHAIAEKLSLITFDADGTIYADGHHIGGDNKMIGLIIKLMQQGVHVAIATAAGYPGNAAKFEDRLAGLLEAFKHLRLPPTITQLFHVMGGECNYLLRVNQDYRLEFVPDEVWMSPDMLEWTEIDVYELLTDAECSLRSAAARLRVPIEIIRKPRAVGAVPLEPTIYEVLEELALTVQVQLMGSRLPFCAFNGGNDVFVDVGNKSVGLRALIKFFNKEPHETLHVGDRFTVSGNDMATRSQCSILWVANPEETAFFTRLLLTDIRLARMQP</sequence>
<evidence type="ECO:0000256" key="9">
    <source>
        <dbReference type="ARBA" id="ARBA00022840"/>
    </source>
</evidence>
<keyword evidence="6" id="KW-0479">Metal-binding</keyword>
<dbReference type="InParanoid" id="A0A2K1JYN2"/>
<name>A0A2K1JYN2_PHYPA</name>
<evidence type="ECO:0000256" key="3">
    <source>
        <dbReference type="ARBA" id="ARBA00011881"/>
    </source>
</evidence>
<dbReference type="OMA" id="NKEPHET"/>
<dbReference type="Pfam" id="PF06437">
    <property type="entry name" value="ISN1"/>
    <property type="match status" value="1"/>
</dbReference>
<evidence type="ECO:0000256" key="11">
    <source>
        <dbReference type="ARBA" id="ARBA00023080"/>
    </source>
</evidence>
<keyword evidence="16" id="KW-1185">Reference proteome</keyword>
<dbReference type="GO" id="GO:0008253">
    <property type="term" value="F:5'-nucleotidase activity"/>
    <property type="evidence" value="ECO:0000318"/>
    <property type="project" value="GO_Central"/>
</dbReference>
<dbReference type="Gramene" id="Pp3c10_11680V3.1">
    <property type="protein sequence ID" value="PAC:32899777.CDS.1"/>
    <property type="gene ID" value="Pp3c10_11680"/>
</dbReference>
<keyword evidence="7" id="KW-0547">Nucleotide-binding</keyword>
<dbReference type="GO" id="GO:0009117">
    <property type="term" value="P:nucleotide metabolic process"/>
    <property type="evidence" value="ECO:0007669"/>
    <property type="project" value="UniProtKB-KW"/>
</dbReference>
<keyword evidence="10" id="KW-0460">Magnesium</keyword>
<evidence type="ECO:0000256" key="5">
    <source>
        <dbReference type="ARBA" id="ARBA00015544"/>
    </source>
</evidence>
<evidence type="ECO:0000313" key="14">
    <source>
        <dbReference type="EMBL" id="PNR46636.1"/>
    </source>
</evidence>
<comment type="similarity">
    <text evidence="2">Belongs to the ISN1 family.</text>
</comment>
<reference evidence="14 16" key="1">
    <citation type="journal article" date="2008" name="Science">
        <title>The Physcomitrella genome reveals evolutionary insights into the conquest of land by plants.</title>
        <authorList>
            <person name="Rensing S."/>
            <person name="Lang D."/>
            <person name="Zimmer A."/>
            <person name="Terry A."/>
            <person name="Salamov A."/>
            <person name="Shapiro H."/>
            <person name="Nishiyama T."/>
            <person name="Perroud P.-F."/>
            <person name="Lindquist E."/>
            <person name="Kamisugi Y."/>
            <person name="Tanahashi T."/>
            <person name="Sakakibara K."/>
            <person name="Fujita T."/>
            <person name="Oishi K."/>
            <person name="Shin-I T."/>
            <person name="Kuroki Y."/>
            <person name="Toyoda A."/>
            <person name="Suzuki Y."/>
            <person name="Hashimoto A."/>
            <person name="Yamaguchi K."/>
            <person name="Sugano A."/>
            <person name="Kohara Y."/>
            <person name="Fujiyama A."/>
            <person name="Anterola A."/>
            <person name="Aoki S."/>
            <person name="Ashton N."/>
            <person name="Barbazuk W.B."/>
            <person name="Barker E."/>
            <person name="Bennetzen J."/>
            <person name="Bezanilla M."/>
            <person name="Blankenship R."/>
            <person name="Cho S.H."/>
            <person name="Dutcher S."/>
            <person name="Estelle M."/>
            <person name="Fawcett J.A."/>
            <person name="Gundlach H."/>
            <person name="Hanada K."/>
            <person name="Heyl A."/>
            <person name="Hicks K.A."/>
            <person name="Hugh J."/>
            <person name="Lohr M."/>
            <person name="Mayer K."/>
            <person name="Melkozernov A."/>
            <person name="Murata T."/>
            <person name="Nelson D."/>
            <person name="Pils B."/>
            <person name="Prigge M."/>
            <person name="Reiss B."/>
            <person name="Renner T."/>
            <person name="Rombauts S."/>
            <person name="Rushton P."/>
            <person name="Sanderfoot A."/>
            <person name="Schween G."/>
            <person name="Shiu S.-H."/>
            <person name="Stueber K."/>
            <person name="Theodoulou F.L."/>
            <person name="Tu H."/>
            <person name="Van de Peer Y."/>
            <person name="Verrier P.J."/>
            <person name="Waters E."/>
            <person name="Wood A."/>
            <person name="Yang L."/>
            <person name="Cove D."/>
            <person name="Cuming A."/>
            <person name="Hasebe M."/>
            <person name="Lucas S."/>
            <person name="Mishler D.B."/>
            <person name="Reski R."/>
            <person name="Grigoriev I."/>
            <person name="Quatrano R.S."/>
            <person name="Boore J.L."/>
        </authorList>
    </citation>
    <scope>NUCLEOTIDE SEQUENCE [LARGE SCALE GENOMIC DNA]</scope>
    <source>
        <strain evidence="15 16">cv. Gransden 2004</strain>
    </source>
</reference>
<dbReference type="EnsemblPlants" id="Pp3c10_11680V3.1">
    <property type="protein sequence ID" value="PAC:32899777.CDS.1"/>
    <property type="gene ID" value="Pp3c10_11680"/>
</dbReference>
<evidence type="ECO:0000256" key="7">
    <source>
        <dbReference type="ARBA" id="ARBA00022741"/>
    </source>
</evidence>
<organism evidence="14">
    <name type="scientific">Physcomitrium patens</name>
    <name type="common">Spreading-leaved earth moss</name>
    <name type="synonym">Physcomitrella patens</name>
    <dbReference type="NCBI Taxonomy" id="3218"/>
    <lineage>
        <taxon>Eukaryota</taxon>
        <taxon>Viridiplantae</taxon>
        <taxon>Streptophyta</taxon>
        <taxon>Embryophyta</taxon>
        <taxon>Bryophyta</taxon>
        <taxon>Bryophytina</taxon>
        <taxon>Bryopsida</taxon>
        <taxon>Funariidae</taxon>
        <taxon>Funariales</taxon>
        <taxon>Funariaceae</taxon>
        <taxon>Physcomitrium</taxon>
    </lineage>
</organism>
<dbReference type="InterPro" id="IPR009453">
    <property type="entry name" value="ISN1"/>
</dbReference>
<dbReference type="PANTHER" id="PTHR28213">
    <property type="entry name" value="IMP-SPECIFIC 5'-NUCLEOTIDASE 1"/>
    <property type="match status" value="1"/>
</dbReference>
<dbReference type="Gramene" id="Pp3c10_11680V3.2">
    <property type="protein sequence ID" value="PAC:32899778.CDS.1"/>
    <property type="gene ID" value="Pp3c10_11680"/>
</dbReference>
<evidence type="ECO:0000256" key="10">
    <source>
        <dbReference type="ARBA" id="ARBA00022842"/>
    </source>
</evidence>
<evidence type="ECO:0000256" key="12">
    <source>
        <dbReference type="ARBA" id="ARBA00047413"/>
    </source>
</evidence>
<dbReference type="AlphaFoldDB" id="A0A2K1JYN2"/>
<evidence type="ECO:0000313" key="16">
    <source>
        <dbReference type="Proteomes" id="UP000006727"/>
    </source>
</evidence>
<comment type="cofactor">
    <cofactor evidence="1">
        <name>Mg(2+)</name>
        <dbReference type="ChEBI" id="CHEBI:18420"/>
    </cofactor>
</comment>
<feature type="region of interest" description="Disordered" evidence="13">
    <location>
        <begin position="118"/>
        <end position="176"/>
    </location>
</feature>
<dbReference type="STRING" id="3218.A0A2K1JYN2"/>